<feature type="transmembrane region" description="Helical" evidence="7">
    <location>
        <begin position="291"/>
        <end position="315"/>
    </location>
</feature>
<dbReference type="PANTHER" id="PTHR30250">
    <property type="entry name" value="PST FAMILY PREDICTED COLANIC ACID TRANSPORTER"/>
    <property type="match status" value="1"/>
</dbReference>
<sequence length="480" mass="52137">MNLSERIAHGLSWTLAARIFTQGFQFAFGLALARLLTPSDFGAIGMLFVITGFALAFSDAGLGSALIYDQAASDAHFSTVFWLQLAAGATLTAAFFFTASLIGSFFEIPVLEPLSRFIAFTFVIQALGQTHSAMLSKQLRFRQLAIVNIISTIASGAVATALAWRGYGVWALAWQGLLAPAITTALLWLQSKWRPRFVFDSRAAVDLGRYGLYLLGHTSINYWLRNGDKLLIGKLVGAYDLGIYTRAYTLMLLPLNNIGAVLGQVMFPALSQLQNDLPRFKRSYLSALQAIALVMFPLMIGVSALCEPLVIFLLGPQWKEVTPILQILSLVGLVQSIIFPVGWVFTALGKTKEQFHLSIILAFVFVAAVGVGVIFGIKGVAYAYAMWTLLSSWLNLRLAGSFINLPTVEVLKAVAKILLMSAVMGAIVFALDRGLLEGLSNTTRITCGAAIGIATYLGLCTLTKDTTFVRLSRFVSTRFA</sequence>
<feature type="transmembrane region" description="Helical" evidence="7">
    <location>
        <begin position="80"/>
        <end position="102"/>
    </location>
</feature>
<dbReference type="AlphaFoldDB" id="A0A5S4X2L6"/>
<comment type="caution">
    <text evidence="8">The sequence shown here is derived from an EMBL/GenBank/DDBJ whole genome shotgun (WGS) entry which is preliminary data.</text>
</comment>
<dbReference type="Proteomes" id="UP000324853">
    <property type="component" value="Unassembled WGS sequence"/>
</dbReference>
<evidence type="ECO:0000313" key="9">
    <source>
        <dbReference type="Proteomes" id="UP000324853"/>
    </source>
</evidence>
<dbReference type="PANTHER" id="PTHR30250:SF10">
    <property type="entry name" value="LIPOPOLYSACCHARIDE BIOSYNTHESIS PROTEIN WZXC"/>
    <property type="match status" value="1"/>
</dbReference>
<feature type="transmembrane region" description="Helical" evidence="7">
    <location>
        <begin position="41"/>
        <end position="68"/>
    </location>
</feature>
<protein>
    <submittedName>
        <fullName evidence="8">MOP flippase family protein</fullName>
    </submittedName>
</protein>
<dbReference type="CDD" id="cd13127">
    <property type="entry name" value="MATE_tuaB_like"/>
    <property type="match status" value="1"/>
</dbReference>
<keyword evidence="9" id="KW-1185">Reference proteome</keyword>
<feature type="transmembrane region" description="Helical" evidence="7">
    <location>
        <begin position="114"/>
        <end position="132"/>
    </location>
</feature>
<feature type="transmembrane region" description="Helical" evidence="7">
    <location>
        <begin position="12"/>
        <end position="35"/>
    </location>
</feature>
<feature type="transmembrane region" description="Helical" evidence="7">
    <location>
        <begin position="327"/>
        <end position="348"/>
    </location>
</feature>
<evidence type="ECO:0000256" key="2">
    <source>
        <dbReference type="ARBA" id="ARBA00007430"/>
    </source>
</evidence>
<feature type="transmembrane region" description="Helical" evidence="7">
    <location>
        <begin position="144"/>
        <end position="164"/>
    </location>
</feature>
<evidence type="ECO:0000256" key="5">
    <source>
        <dbReference type="ARBA" id="ARBA00022989"/>
    </source>
</evidence>
<evidence type="ECO:0000256" key="4">
    <source>
        <dbReference type="ARBA" id="ARBA00022692"/>
    </source>
</evidence>
<organism evidence="8 9">
    <name type="scientific">Bradyrhizobium cytisi</name>
    <dbReference type="NCBI Taxonomy" id="515489"/>
    <lineage>
        <taxon>Bacteria</taxon>
        <taxon>Pseudomonadati</taxon>
        <taxon>Pseudomonadota</taxon>
        <taxon>Alphaproteobacteria</taxon>
        <taxon>Hyphomicrobiales</taxon>
        <taxon>Nitrobacteraceae</taxon>
        <taxon>Bradyrhizobium</taxon>
    </lineage>
</organism>
<evidence type="ECO:0000256" key="6">
    <source>
        <dbReference type="ARBA" id="ARBA00023136"/>
    </source>
</evidence>
<feature type="transmembrane region" description="Helical" evidence="7">
    <location>
        <begin position="410"/>
        <end position="431"/>
    </location>
</feature>
<evidence type="ECO:0000313" key="8">
    <source>
        <dbReference type="EMBL" id="TYL87177.1"/>
    </source>
</evidence>
<dbReference type="Pfam" id="PF13440">
    <property type="entry name" value="Polysacc_synt_3"/>
    <property type="match status" value="1"/>
</dbReference>
<dbReference type="OrthoDB" id="7605542at2"/>
<comment type="similarity">
    <text evidence="2">Belongs to the polysaccharide synthase family.</text>
</comment>
<name>A0A5S4X2L6_9BRAD</name>
<comment type="subcellular location">
    <subcellularLocation>
        <location evidence="1">Cell membrane</location>
        <topology evidence="1">Multi-pass membrane protein</topology>
    </subcellularLocation>
</comment>
<keyword evidence="3" id="KW-1003">Cell membrane</keyword>
<proteinExistence type="inferred from homology"/>
<feature type="transmembrane region" description="Helical" evidence="7">
    <location>
        <begin position="443"/>
        <end position="463"/>
    </location>
</feature>
<accession>A0A5S4X2L6</accession>
<evidence type="ECO:0000256" key="1">
    <source>
        <dbReference type="ARBA" id="ARBA00004651"/>
    </source>
</evidence>
<evidence type="ECO:0000256" key="3">
    <source>
        <dbReference type="ARBA" id="ARBA00022475"/>
    </source>
</evidence>
<keyword evidence="4 7" id="KW-0812">Transmembrane</keyword>
<feature type="transmembrane region" description="Helical" evidence="7">
    <location>
        <begin position="381"/>
        <end position="398"/>
    </location>
</feature>
<dbReference type="GO" id="GO:0005886">
    <property type="term" value="C:plasma membrane"/>
    <property type="evidence" value="ECO:0007669"/>
    <property type="project" value="UniProtKB-SubCell"/>
</dbReference>
<evidence type="ECO:0000256" key="7">
    <source>
        <dbReference type="SAM" id="Phobius"/>
    </source>
</evidence>
<dbReference type="RefSeq" id="WP_148749679.1">
    <property type="nucleotide sequence ID" value="NZ_VSSR01000009.1"/>
</dbReference>
<keyword evidence="5 7" id="KW-1133">Transmembrane helix</keyword>
<dbReference type="EMBL" id="VSSR01000009">
    <property type="protein sequence ID" value="TYL87177.1"/>
    <property type="molecule type" value="Genomic_DNA"/>
</dbReference>
<feature type="transmembrane region" description="Helical" evidence="7">
    <location>
        <begin position="355"/>
        <end position="375"/>
    </location>
</feature>
<dbReference type="InterPro" id="IPR050833">
    <property type="entry name" value="Poly_Biosynth_Transport"/>
</dbReference>
<gene>
    <name evidence="8" type="ORF">FXB38_05080</name>
</gene>
<feature type="transmembrane region" description="Helical" evidence="7">
    <location>
        <begin position="170"/>
        <end position="189"/>
    </location>
</feature>
<reference evidence="8 9" key="1">
    <citation type="submission" date="2019-08" db="EMBL/GenBank/DDBJ databases">
        <title>Bradyrhizobium hipponensis sp. nov., a rhizobium isolated from a Lupinus angustifolius root nodule in Tunisia.</title>
        <authorList>
            <person name="Off K."/>
            <person name="Rejili M."/>
            <person name="Mars M."/>
            <person name="Brachmann A."/>
            <person name="Marin M."/>
        </authorList>
    </citation>
    <scope>NUCLEOTIDE SEQUENCE [LARGE SCALE GENOMIC DNA]</scope>
    <source>
        <strain evidence="8 9">CTAW11</strain>
    </source>
</reference>
<keyword evidence="6 7" id="KW-0472">Membrane</keyword>
<dbReference type="NCBIfam" id="NF007773">
    <property type="entry name" value="PRK10459.1"/>
    <property type="match status" value="1"/>
</dbReference>